<dbReference type="EMBL" id="CM026425">
    <property type="protein sequence ID" value="KAG0575938.1"/>
    <property type="molecule type" value="Genomic_DNA"/>
</dbReference>
<keyword evidence="3" id="KW-0520">NAD</keyword>
<reference evidence="6" key="1">
    <citation type="submission" date="2020-06" db="EMBL/GenBank/DDBJ databases">
        <title>WGS assembly of Ceratodon purpureus strain R40.</title>
        <authorList>
            <person name="Carey S.B."/>
            <person name="Jenkins J."/>
            <person name="Shu S."/>
            <person name="Lovell J.T."/>
            <person name="Sreedasyam A."/>
            <person name="Maumus F."/>
            <person name="Tiley G.P."/>
            <person name="Fernandez-Pozo N."/>
            <person name="Barry K."/>
            <person name="Chen C."/>
            <person name="Wang M."/>
            <person name="Lipzen A."/>
            <person name="Daum C."/>
            <person name="Saski C.A."/>
            <person name="Payton A.C."/>
            <person name="Mcbreen J.C."/>
            <person name="Conrad R.E."/>
            <person name="Kollar L.M."/>
            <person name="Olsson S."/>
            <person name="Huttunen S."/>
            <person name="Landis J.B."/>
            <person name="Wickett N.J."/>
            <person name="Johnson M.G."/>
            <person name="Rensing S.A."/>
            <person name="Grimwood J."/>
            <person name="Schmutz J."/>
            <person name="Mcdaniel S.F."/>
        </authorList>
    </citation>
    <scope>NUCLEOTIDE SEQUENCE</scope>
    <source>
        <strain evidence="6">R40</strain>
    </source>
</reference>
<evidence type="ECO:0000256" key="1">
    <source>
        <dbReference type="ARBA" id="ARBA00011982"/>
    </source>
</evidence>
<sequence length="153" mass="16998">MDDYDVFLNHRGPDVKGGFVAHLHDALRSAGLNPFLDKTSLVKGNPAFTSIDAALEVAKVHIAVVSRGYAESKYCLSELAAMMRIGKPVIPVLYNVEPAELRRVERGPFAAAFKKHKSRETAEQVEEWADALRKLADITAFVFRLSDYRGSLH</sequence>
<dbReference type="Gene3D" id="3.40.50.10140">
    <property type="entry name" value="Toll/interleukin-1 receptor homology (TIR) domain"/>
    <property type="match status" value="1"/>
</dbReference>
<evidence type="ECO:0000313" key="6">
    <source>
        <dbReference type="EMBL" id="KAG0575938.1"/>
    </source>
</evidence>
<dbReference type="Proteomes" id="UP000822688">
    <property type="component" value="Chromosome 5"/>
</dbReference>
<dbReference type="InterPro" id="IPR000157">
    <property type="entry name" value="TIR_dom"/>
</dbReference>
<gene>
    <name evidence="6" type="ORF">KC19_5G041900</name>
</gene>
<dbReference type="EC" id="3.2.2.6" evidence="1"/>
<dbReference type="SUPFAM" id="SSF52200">
    <property type="entry name" value="Toll/Interleukin receptor TIR domain"/>
    <property type="match status" value="1"/>
</dbReference>
<dbReference type="PROSITE" id="PS50104">
    <property type="entry name" value="TIR"/>
    <property type="match status" value="1"/>
</dbReference>
<dbReference type="Pfam" id="PF01582">
    <property type="entry name" value="TIR"/>
    <property type="match status" value="1"/>
</dbReference>
<keyword evidence="2" id="KW-0378">Hydrolase</keyword>
<protein>
    <recommendedName>
        <fullName evidence="1">ADP-ribosyl cyclase/cyclic ADP-ribose hydrolase</fullName>
        <ecNumber evidence="1">3.2.2.6</ecNumber>
    </recommendedName>
</protein>
<comment type="caution">
    <text evidence="6">The sequence shown here is derived from an EMBL/GenBank/DDBJ whole genome shotgun (WGS) entry which is preliminary data.</text>
</comment>
<evidence type="ECO:0000259" key="5">
    <source>
        <dbReference type="PROSITE" id="PS50104"/>
    </source>
</evidence>
<keyword evidence="7" id="KW-1185">Reference proteome</keyword>
<evidence type="ECO:0000256" key="2">
    <source>
        <dbReference type="ARBA" id="ARBA00022801"/>
    </source>
</evidence>
<comment type="catalytic activity">
    <reaction evidence="4">
        <text>NAD(+) + H2O = ADP-D-ribose + nicotinamide + H(+)</text>
        <dbReference type="Rhea" id="RHEA:16301"/>
        <dbReference type="ChEBI" id="CHEBI:15377"/>
        <dbReference type="ChEBI" id="CHEBI:15378"/>
        <dbReference type="ChEBI" id="CHEBI:17154"/>
        <dbReference type="ChEBI" id="CHEBI:57540"/>
        <dbReference type="ChEBI" id="CHEBI:57967"/>
        <dbReference type="EC" id="3.2.2.6"/>
    </reaction>
    <physiologicalReaction direction="left-to-right" evidence="4">
        <dbReference type="Rhea" id="RHEA:16302"/>
    </physiologicalReaction>
</comment>
<dbReference type="InterPro" id="IPR035897">
    <property type="entry name" value="Toll_tir_struct_dom_sf"/>
</dbReference>
<evidence type="ECO:0000313" key="7">
    <source>
        <dbReference type="Proteomes" id="UP000822688"/>
    </source>
</evidence>
<dbReference type="GO" id="GO:0061809">
    <property type="term" value="F:NAD+ nucleosidase activity, cyclic ADP-ribose generating"/>
    <property type="evidence" value="ECO:0007669"/>
    <property type="project" value="UniProtKB-EC"/>
</dbReference>
<dbReference type="GO" id="GO:0007165">
    <property type="term" value="P:signal transduction"/>
    <property type="evidence" value="ECO:0007669"/>
    <property type="project" value="InterPro"/>
</dbReference>
<evidence type="ECO:0000256" key="4">
    <source>
        <dbReference type="ARBA" id="ARBA00047304"/>
    </source>
</evidence>
<feature type="domain" description="TIR" evidence="5">
    <location>
        <begin position="2"/>
        <end position="153"/>
    </location>
</feature>
<accession>A0A8T0I064</accession>
<evidence type="ECO:0000256" key="3">
    <source>
        <dbReference type="ARBA" id="ARBA00023027"/>
    </source>
</evidence>
<dbReference type="SMART" id="SM00255">
    <property type="entry name" value="TIR"/>
    <property type="match status" value="1"/>
</dbReference>
<name>A0A8T0I064_CERPU</name>
<dbReference type="PANTHER" id="PTHR32009">
    <property type="entry name" value="TMV RESISTANCE PROTEIN N-LIKE"/>
    <property type="match status" value="1"/>
</dbReference>
<proteinExistence type="predicted"/>
<organism evidence="6 7">
    <name type="scientific">Ceratodon purpureus</name>
    <name type="common">Fire moss</name>
    <name type="synonym">Dicranum purpureum</name>
    <dbReference type="NCBI Taxonomy" id="3225"/>
    <lineage>
        <taxon>Eukaryota</taxon>
        <taxon>Viridiplantae</taxon>
        <taxon>Streptophyta</taxon>
        <taxon>Embryophyta</taxon>
        <taxon>Bryophyta</taxon>
        <taxon>Bryophytina</taxon>
        <taxon>Bryopsida</taxon>
        <taxon>Dicranidae</taxon>
        <taxon>Pseudoditrichales</taxon>
        <taxon>Ditrichaceae</taxon>
        <taxon>Ceratodon</taxon>
    </lineage>
</organism>
<dbReference type="AlphaFoldDB" id="A0A8T0I064"/>
<dbReference type="PANTHER" id="PTHR32009:SF39">
    <property type="entry name" value="TIR DOMAIN-CONTAINING PROTEIN"/>
    <property type="match status" value="1"/>
</dbReference>